<evidence type="ECO:0000313" key="3">
    <source>
        <dbReference type="EMBL" id="OSC32810.1"/>
    </source>
</evidence>
<dbReference type="AlphaFoldDB" id="A0AA91PD25"/>
<gene>
    <name evidence="3" type="ORF">B8W67_13735</name>
</gene>
<dbReference type="SMART" id="SM00487">
    <property type="entry name" value="DEXDc"/>
    <property type="match status" value="1"/>
</dbReference>
<accession>A0AA91PD25</accession>
<evidence type="ECO:0000259" key="2">
    <source>
        <dbReference type="PROSITE" id="PS51192"/>
    </source>
</evidence>
<name>A0AA91PD25_9MYCO</name>
<evidence type="ECO:0000313" key="4">
    <source>
        <dbReference type="Proteomes" id="UP000193577"/>
    </source>
</evidence>
<reference evidence="3 4" key="1">
    <citation type="submission" date="2017-04" db="EMBL/GenBank/DDBJ databases">
        <title>The new phylogeny of genus Mycobacterium.</title>
        <authorList>
            <person name="Tortoli E."/>
            <person name="Trovato A."/>
            <person name="Cirillo D.M."/>
        </authorList>
    </citation>
    <scope>NUCLEOTIDE SEQUENCE [LARGE SCALE GENOMIC DNA]</scope>
    <source>
        <strain evidence="3 4">KCTC 19819</strain>
    </source>
</reference>
<dbReference type="Pfam" id="PF03457">
    <property type="entry name" value="HA"/>
    <property type="match status" value="5"/>
</dbReference>
<feature type="region of interest" description="Disordered" evidence="1">
    <location>
        <begin position="51"/>
        <end position="82"/>
    </location>
</feature>
<protein>
    <recommendedName>
        <fullName evidence="2">Helicase ATP-binding domain-containing protein</fullName>
    </recommendedName>
</protein>
<evidence type="ECO:0000256" key="1">
    <source>
        <dbReference type="SAM" id="MobiDB-lite"/>
    </source>
</evidence>
<dbReference type="InterPro" id="IPR006935">
    <property type="entry name" value="Helicase/UvrB_N"/>
</dbReference>
<comment type="caution">
    <text evidence="3">The sequence shown here is derived from an EMBL/GenBank/DDBJ whole genome shotgun (WGS) entry which is preliminary data.</text>
</comment>
<dbReference type="InterPro" id="IPR014001">
    <property type="entry name" value="Helicase_ATP-bd"/>
</dbReference>
<dbReference type="GO" id="GO:0005524">
    <property type="term" value="F:ATP binding"/>
    <property type="evidence" value="ECO:0007669"/>
    <property type="project" value="InterPro"/>
</dbReference>
<dbReference type="SUPFAM" id="SSF52540">
    <property type="entry name" value="P-loop containing nucleoside triphosphate hydrolases"/>
    <property type="match status" value="1"/>
</dbReference>
<proteinExistence type="predicted"/>
<dbReference type="InterPro" id="IPR005114">
    <property type="entry name" value="Helicase_assoc"/>
</dbReference>
<dbReference type="InterPro" id="IPR027417">
    <property type="entry name" value="P-loop_NTPase"/>
</dbReference>
<dbReference type="EMBL" id="NCXO01000032">
    <property type="protein sequence ID" value="OSC32810.1"/>
    <property type="molecule type" value="Genomic_DNA"/>
</dbReference>
<dbReference type="Pfam" id="PF00271">
    <property type="entry name" value="Helicase_C"/>
    <property type="match status" value="1"/>
</dbReference>
<feature type="domain" description="Helicase ATP-binding" evidence="2">
    <location>
        <begin position="160"/>
        <end position="344"/>
    </location>
</feature>
<dbReference type="PANTHER" id="PTHR33418">
    <property type="entry name" value="HELICASE-ASSOCIATED"/>
    <property type="match status" value="1"/>
</dbReference>
<dbReference type="InterPro" id="IPR001650">
    <property type="entry name" value="Helicase_C-like"/>
</dbReference>
<dbReference type="Gene3D" id="6.10.140.530">
    <property type="match status" value="5"/>
</dbReference>
<organism evidence="3 4">
    <name type="scientific">Mycolicibacillus koreensis</name>
    <dbReference type="NCBI Taxonomy" id="1069220"/>
    <lineage>
        <taxon>Bacteria</taxon>
        <taxon>Bacillati</taxon>
        <taxon>Actinomycetota</taxon>
        <taxon>Actinomycetes</taxon>
        <taxon>Mycobacteriales</taxon>
        <taxon>Mycobacteriaceae</taxon>
        <taxon>Mycolicibacillus</taxon>
    </lineage>
</organism>
<dbReference type="Proteomes" id="UP000193577">
    <property type="component" value="Unassembled WGS sequence"/>
</dbReference>
<dbReference type="GO" id="GO:0016787">
    <property type="term" value="F:hydrolase activity"/>
    <property type="evidence" value="ECO:0007669"/>
    <property type="project" value="InterPro"/>
</dbReference>
<dbReference type="CDD" id="cd18785">
    <property type="entry name" value="SF2_C"/>
    <property type="match status" value="1"/>
</dbReference>
<dbReference type="PROSITE" id="PS51192">
    <property type="entry name" value="HELICASE_ATP_BIND_1"/>
    <property type="match status" value="1"/>
</dbReference>
<keyword evidence="4" id="KW-1185">Reference proteome</keyword>
<sequence>MSDTYGPPRTSVMVNRSPPAQVISMSRSSRCRSSMWVCSSSRVRVIGCLSRPQSPATATPPPLGPFWRPRRAPPPRAASRVRGAPPLRFLPRRGRHKLERRRRRPPVETHCYSLCYGDVYGMGVTPVSAAEALNLPPRPLRAHQRAAVAAVDPTLARQQVIMACGTGKTLTGMHAVAKLLGAQSTSGRVLVLVPTLTLLEQTYRAWRDDAPLSFDAIAVCSRLSAAQRRGVGVESDADPSELSLHATTAPMEIARFLSGAGRKLVFGTYQSLGALVDAHRSGAPGWDVVVCDEAHRTAGAAGKAFGRVLHDEHIPADHRLFLTATPRVHSAPAAGSKGGAQMLASMDDEALYGPAVYTLSVAEAIRDKILSPYQVAVIGVSDAEIEAATSGIATVTVGGHRLDADHVASIIALSKAAQQRGLHAVIAYFNSIRASREFVQAFQVVHAARTLGGGTAEHIDGSMKLAHRGQALSRLAAERTGLHLVSNARCLTEGIDVPVLDAVLFGQPRTSQIDVVQCVGRAIRRNPRSDAPALIVLAVRIGDGQDPEAAVAEAGFTKVRQVIAALGDHDPRIEEAARTLSRDCGRDGNGPSDDDLDSARGMISLDIPQELLHNGFGLRLLLDHADQAWERGFAELSAYVDEHGHSRVPQSYVADDGYRLGKWVRNQREAYRNEKLSTDRVARLEALPGWAWNTLDDKWELGFAELSAYVAEHGHSRVPVSYVTADGYRLGRWVEAQRRAYRSGTLFADRIVRLEALPGWTWSDLDSKWEQGFAELSAYVAKHGHGRVPARYVTADGYCLGQWVVNQREIYRSGDISTDRITRLEALHGWAWSDLDSKWEQGFAELSAYVAKHGHSRVPQCHITADGYRLGQWVATQRRAYRNGKLPANRTARLEALPGWAWNTLDEQWERGYAEVQTYAAEHGHSRVPTRHVTADGYRLGNWVNVQRTAYRDGKLSADRVARLEALPGWVWDAR</sequence>
<dbReference type="PANTHER" id="PTHR33418:SF1">
    <property type="entry name" value="HELICASE-ASSOCIATED DOMAIN-CONTAINING PROTEIN"/>
    <property type="match status" value="1"/>
</dbReference>
<dbReference type="Gene3D" id="3.40.50.300">
    <property type="entry name" value="P-loop containing nucleotide triphosphate hydrolases"/>
    <property type="match status" value="2"/>
</dbReference>
<dbReference type="Pfam" id="PF04851">
    <property type="entry name" value="ResIII"/>
    <property type="match status" value="1"/>
</dbReference>
<dbReference type="GO" id="GO:0003677">
    <property type="term" value="F:DNA binding"/>
    <property type="evidence" value="ECO:0007669"/>
    <property type="project" value="InterPro"/>
</dbReference>